<comment type="caution">
    <text evidence="3">The sequence shown here is derived from an EMBL/GenBank/DDBJ whole genome shotgun (WGS) entry which is preliminary data.</text>
</comment>
<name>A0A2A3JUX9_9RHOB</name>
<evidence type="ECO:0000256" key="1">
    <source>
        <dbReference type="SAM" id="Phobius"/>
    </source>
</evidence>
<reference evidence="3" key="1">
    <citation type="submission" date="2017-09" db="EMBL/GenBank/DDBJ databases">
        <title>Yangia sp. SAOS 153D whole genome sequencing.</title>
        <authorList>
            <person name="Verma A."/>
            <person name="Krishnamurthi S."/>
        </authorList>
    </citation>
    <scope>NUCLEOTIDE SEQUENCE [LARGE SCALE GENOMIC DNA]</scope>
    <source>
        <strain evidence="3">SAOS 153D</strain>
    </source>
</reference>
<dbReference type="RefSeq" id="WP_095882768.1">
    <property type="nucleotide sequence ID" value="NZ_NTHN02000057.1"/>
</dbReference>
<proteinExistence type="predicted"/>
<keyword evidence="1" id="KW-0472">Membrane</keyword>
<protein>
    <submittedName>
        <fullName evidence="3">Uncharacterized protein</fullName>
    </submittedName>
</protein>
<reference evidence="4" key="2">
    <citation type="submission" date="2023-07" db="EMBL/GenBank/DDBJ databases">
        <title>Yangia mangrovi SAOS 153D genome.</title>
        <authorList>
            <person name="Verma A."/>
            <person name="Pal Y."/>
            <person name="Sundharam S."/>
            <person name="Bisht B."/>
            <person name="Srinivasan K."/>
        </authorList>
    </citation>
    <scope>NUCLEOTIDE SEQUENCE [LARGE SCALE GENOMIC DNA]</scope>
    <source>
        <strain evidence="4">SAOS 153D</strain>
    </source>
</reference>
<dbReference type="AlphaFoldDB" id="A0A2A3JUX9"/>
<dbReference type="Proteomes" id="UP000217448">
    <property type="component" value="Unassembled WGS sequence"/>
</dbReference>
<organism evidence="3">
    <name type="scientific">Alloyangia mangrovi</name>
    <dbReference type="NCBI Taxonomy" id="1779329"/>
    <lineage>
        <taxon>Bacteria</taxon>
        <taxon>Pseudomonadati</taxon>
        <taxon>Pseudomonadota</taxon>
        <taxon>Alphaproteobacteria</taxon>
        <taxon>Rhodobacterales</taxon>
        <taxon>Roseobacteraceae</taxon>
        <taxon>Alloyangia</taxon>
    </lineage>
</organism>
<dbReference type="EMBL" id="NTHN01000215">
    <property type="protein sequence ID" value="PBD18627.1"/>
    <property type="molecule type" value="Genomic_DNA"/>
</dbReference>
<keyword evidence="1" id="KW-1133">Transmembrane helix</keyword>
<keyword evidence="4" id="KW-1185">Reference proteome</keyword>
<dbReference type="EMBL" id="NTHN02000057">
    <property type="protein sequence ID" value="MCT4372821.1"/>
    <property type="molecule type" value="Genomic_DNA"/>
</dbReference>
<evidence type="ECO:0000313" key="3">
    <source>
        <dbReference type="EMBL" id="PBD18627.1"/>
    </source>
</evidence>
<gene>
    <name evidence="2" type="ORF">CLG85_021940</name>
    <name evidence="3" type="ORF">CLG85_13680</name>
</gene>
<sequence>MEPDAQGRLLPAERHQPCCPGAARAARTRIVKEFRTILMKNLERKAKDLRAIILVIFAVWGLVLVAIAAALVSIFMR</sequence>
<reference evidence="2" key="3">
    <citation type="submission" date="2024-05" db="EMBL/GenBank/DDBJ databases">
        <title>Yangia mangrovi SAOS 153D genome.</title>
        <authorList>
            <person name="Verma A."/>
            <person name="Pal Y."/>
            <person name="Sundharam S."/>
            <person name="Bisht B."/>
            <person name="Srinivasan K."/>
        </authorList>
    </citation>
    <scope>NUCLEOTIDE SEQUENCE</scope>
    <source>
        <strain evidence="2">SAOS 153D</strain>
    </source>
</reference>
<feature type="transmembrane region" description="Helical" evidence="1">
    <location>
        <begin position="49"/>
        <end position="76"/>
    </location>
</feature>
<evidence type="ECO:0000313" key="4">
    <source>
        <dbReference type="Proteomes" id="UP000217448"/>
    </source>
</evidence>
<keyword evidence="1" id="KW-0812">Transmembrane</keyword>
<accession>A0A2A3JUX9</accession>
<evidence type="ECO:0000313" key="2">
    <source>
        <dbReference type="EMBL" id="MCT4372821.1"/>
    </source>
</evidence>